<name>A0A518CBK5_9BACT</name>
<accession>A0A518CBK5</accession>
<dbReference type="KEGG" id="bvo:Pan97_36590"/>
<proteinExistence type="predicted"/>
<dbReference type="Proteomes" id="UP000318626">
    <property type="component" value="Chromosome"/>
</dbReference>
<reference evidence="3" key="1">
    <citation type="submission" date="2019-02" db="EMBL/GenBank/DDBJ databases">
        <title>Deep-cultivation of Planctomycetes and their phenomic and genomic characterization uncovers novel biology.</title>
        <authorList>
            <person name="Wiegand S."/>
            <person name="Jogler M."/>
            <person name="Boedeker C."/>
            <person name="Pinto D."/>
            <person name="Vollmers J."/>
            <person name="Rivas-Marin E."/>
            <person name="Kohn T."/>
            <person name="Peeters S.H."/>
            <person name="Heuer A."/>
            <person name="Rast P."/>
            <person name="Oberbeckmann S."/>
            <person name="Bunk B."/>
            <person name="Jeske O."/>
            <person name="Meyerdierks A."/>
            <person name="Storesund J.E."/>
            <person name="Kallscheuer N."/>
            <person name="Luecker S."/>
            <person name="Lage O.M."/>
            <person name="Pohl T."/>
            <person name="Merkel B.J."/>
            <person name="Hornburger P."/>
            <person name="Mueller R.-W."/>
            <person name="Bruemmer F."/>
            <person name="Labrenz M."/>
            <person name="Spormann A.M."/>
            <person name="Op den Camp H."/>
            <person name="Overmann J."/>
            <person name="Amann R."/>
            <person name="Jetten M.S.M."/>
            <person name="Mascher T."/>
            <person name="Medema M.H."/>
            <person name="Devos D.P."/>
            <person name="Kaster A.-K."/>
            <person name="Ovreas L."/>
            <person name="Rohde M."/>
            <person name="Galperin M.Y."/>
            <person name="Jogler C."/>
        </authorList>
    </citation>
    <scope>NUCLEOTIDE SEQUENCE [LARGE SCALE GENOMIC DNA]</scope>
    <source>
        <strain evidence="3">Pan97</strain>
    </source>
</reference>
<sequence length="50" mass="5502">MLGYPRKDTKKGPAGSLRENARPFSSSAAIEFKCAATPARMGIITHRRRV</sequence>
<dbReference type="EMBL" id="CP036289">
    <property type="protein sequence ID" value="QDU76607.1"/>
    <property type="molecule type" value="Genomic_DNA"/>
</dbReference>
<organism evidence="2 3">
    <name type="scientific">Bremerella volcania</name>
    <dbReference type="NCBI Taxonomy" id="2527984"/>
    <lineage>
        <taxon>Bacteria</taxon>
        <taxon>Pseudomonadati</taxon>
        <taxon>Planctomycetota</taxon>
        <taxon>Planctomycetia</taxon>
        <taxon>Pirellulales</taxon>
        <taxon>Pirellulaceae</taxon>
        <taxon>Bremerella</taxon>
    </lineage>
</organism>
<feature type="compositionally biased region" description="Basic and acidic residues" evidence="1">
    <location>
        <begin position="1"/>
        <end position="11"/>
    </location>
</feature>
<dbReference type="AlphaFoldDB" id="A0A518CBK5"/>
<evidence type="ECO:0000256" key="1">
    <source>
        <dbReference type="SAM" id="MobiDB-lite"/>
    </source>
</evidence>
<keyword evidence="3" id="KW-1185">Reference proteome</keyword>
<protein>
    <submittedName>
        <fullName evidence="2">Uncharacterized protein</fullName>
    </submittedName>
</protein>
<feature type="region of interest" description="Disordered" evidence="1">
    <location>
        <begin position="1"/>
        <end position="23"/>
    </location>
</feature>
<gene>
    <name evidence="2" type="ORF">Pan97_36590</name>
</gene>
<evidence type="ECO:0000313" key="2">
    <source>
        <dbReference type="EMBL" id="QDU76607.1"/>
    </source>
</evidence>
<evidence type="ECO:0000313" key="3">
    <source>
        <dbReference type="Proteomes" id="UP000318626"/>
    </source>
</evidence>